<evidence type="ECO:0000313" key="2">
    <source>
        <dbReference type="Proteomes" id="UP000464658"/>
    </source>
</evidence>
<organism evidence="1 2">
    <name type="scientific">Bacillus safensis</name>
    <dbReference type="NCBI Taxonomy" id="561879"/>
    <lineage>
        <taxon>Bacteria</taxon>
        <taxon>Bacillati</taxon>
        <taxon>Bacillota</taxon>
        <taxon>Bacilli</taxon>
        <taxon>Bacillales</taxon>
        <taxon>Bacillaceae</taxon>
        <taxon>Bacillus</taxon>
    </lineage>
</organism>
<gene>
    <name evidence="1" type="ORF">BsIDN1_38480</name>
</gene>
<reference evidence="1 2" key="1">
    <citation type="submission" date="2019-12" db="EMBL/GenBank/DDBJ databases">
        <title>Full genome sequence of a Bacillus safensis strain isolated from commercially available natto in Indonesia.</title>
        <authorList>
            <person name="Yoshida M."/>
            <person name="Uomi M."/>
            <person name="Waturangi D."/>
            <person name="Ekaputri J.J."/>
            <person name="Setiamarga D.H.E."/>
        </authorList>
    </citation>
    <scope>NUCLEOTIDE SEQUENCE [LARGE SCALE GENOMIC DNA]</scope>
    <source>
        <strain evidence="1 2">IDN1</strain>
    </source>
</reference>
<evidence type="ECO:0000313" key="1">
    <source>
        <dbReference type="EMBL" id="BBP90230.1"/>
    </source>
</evidence>
<protein>
    <submittedName>
        <fullName evidence="1">Uncharacterized protein</fullName>
    </submittedName>
</protein>
<name>A0A5S9M9K7_BACIA</name>
<accession>A0A5S9M9K7</accession>
<dbReference type="Proteomes" id="UP000464658">
    <property type="component" value="Chromosome"/>
</dbReference>
<proteinExistence type="predicted"/>
<dbReference type="EMBL" id="AP021906">
    <property type="protein sequence ID" value="BBP90230.1"/>
    <property type="molecule type" value="Genomic_DNA"/>
</dbReference>
<dbReference type="AlphaFoldDB" id="A0A5S9M9K7"/>
<sequence>MNLRCIQSINTNYLLWKNTLNKWRILYRFIKKKNAISWLEKQELDTTFVVMPKTVAEVLGEKVFSQKDHIFSLPLHCLRINPLII</sequence>